<organism evidence="1 2">
    <name type="scientific">Flavobacterium gyeonganense</name>
    <dbReference type="NCBI Taxonomy" id="1310418"/>
    <lineage>
        <taxon>Bacteria</taxon>
        <taxon>Pseudomonadati</taxon>
        <taxon>Bacteroidota</taxon>
        <taxon>Flavobacteriia</taxon>
        <taxon>Flavobacteriales</taxon>
        <taxon>Flavobacteriaceae</taxon>
        <taxon>Flavobacterium</taxon>
    </lineage>
</organism>
<proteinExistence type="predicted"/>
<comment type="caution">
    <text evidence="1">The sequence shown here is derived from an EMBL/GenBank/DDBJ whole genome shotgun (WGS) entry which is preliminary data.</text>
</comment>
<sequence length="327" mass="35868">MLRKRFVPHPTIKIKIYNKMKNSETPVMSYGPIVMPVANRHIDLQMKVTAPATGGNLPVLILSHGHGRSNFLSSMYGYGPMTDFFSKNGFVVIQPTHQNSKLLALDANLPEAPLFWSSRPNDITFIIDSLDQILSKVPGLSNRVNKDEISVVGHSMGGHTVSMLAGMQVTDPVTAKKVNAIEKRLKAFVMIGAPGAPAGLVQSAKEHYPVLNNADFSTMIHPVLVVNGDKDINPNFSEVDNWRADGYYLSPGHNSLLTVYDAEHIFGGISGYDSNETTDESPERVEFVNQCILAYLRSALNPKDASWADAQKQLNNIPGAKGRIDNK</sequence>
<dbReference type="Gene3D" id="3.40.50.1820">
    <property type="entry name" value="alpha/beta hydrolase"/>
    <property type="match status" value="1"/>
</dbReference>
<dbReference type="SUPFAM" id="SSF53474">
    <property type="entry name" value="alpha/beta-Hydrolases"/>
    <property type="match status" value="1"/>
</dbReference>
<dbReference type="GO" id="GO:0016787">
    <property type="term" value="F:hydrolase activity"/>
    <property type="evidence" value="ECO:0007669"/>
    <property type="project" value="UniProtKB-KW"/>
</dbReference>
<name>A0ABV5HFD5_9FLAO</name>
<dbReference type="RefSeq" id="WP_278009799.1">
    <property type="nucleotide sequence ID" value="NZ_CP121112.1"/>
</dbReference>
<dbReference type="EMBL" id="JBHMFE010000020">
    <property type="protein sequence ID" value="MFB9109985.1"/>
    <property type="molecule type" value="Genomic_DNA"/>
</dbReference>
<keyword evidence="1" id="KW-0378">Hydrolase</keyword>
<evidence type="ECO:0000313" key="2">
    <source>
        <dbReference type="Proteomes" id="UP001589562"/>
    </source>
</evidence>
<evidence type="ECO:0000313" key="1">
    <source>
        <dbReference type="EMBL" id="MFB9109985.1"/>
    </source>
</evidence>
<dbReference type="InterPro" id="IPR029058">
    <property type="entry name" value="AB_hydrolase_fold"/>
</dbReference>
<reference evidence="1 2" key="1">
    <citation type="submission" date="2024-09" db="EMBL/GenBank/DDBJ databases">
        <authorList>
            <person name="Sun Q."/>
            <person name="Mori K."/>
        </authorList>
    </citation>
    <scope>NUCLEOTIDE SEQUENCE [LARGE SCALE GENOMIC DNA]</scope>
    <source>
        <strain evidence="1 2">CECT 8365</strain>
    </source>
</reference>
<keyword evidence="2" id="KW-1185">Reference proteome</keyword>
<dbReference type="PANTHER" id="PTHR33428">
    <property type="entry name" value="CHLOROPHYLLASE-2, CHLOROPLASTIC"/>
    <property type="match status" value="1"/>
</dbReference>
<dbReference type="PANTHER" id="PTHR33428:SF14">
    <property type="entry name" value="CARBOXYLESTERASE TYPE B DOMAIN-CONTAINING PROTEIN"/>
    <property type="match status" value="1"/>
</dbReference>
<accession>A0ABV5HFD5</accession>
<dbReference type="Proteomes" id="UP001589562">
    <property type="component" value="Unassembled WGS sequence"/>
</dbReference>
<gene>
    <name evidence="1" type="ORF">ACFFVK_15455</name>
</gene>
<protein>
    <submittedName>
        <fullName evidence="1">Alpha/beta hydrolase family protein</fullName>
    </submittedName>
</protein>